<reference evidence="1" key="1">
    <citation type="submission" date="2024-05" db="EMBL/GenBank/DDBJ databases">
        <title>Whole genome shotgun sequence of Streptomyces violascens NBRC 12920.</title>
        <authorList>
            <person name="Komaki H."/>
            <person name="Tamura T."/>
        </authorList>
    </citation>
    <scope>NUCLEOTIDE SEQUENCE</scope>
    <source>
        <strain evidence="1">NBRC 12920</strain>
    </source>
</reference>
<gene>
    <name evidence="1" type="ORF">Sviol_38150</name>
</gene>
<sequence length="52" mass="5723">MDNGPVVDNSVPRGSDPISLTYGFPYGPVPLESDMDPAVWADDSCGLRHYRR</sequence>
<comment type="caution">
    <text evidence="1">The sequence shown here is derived from an EMBL/GenBank/DDBJ whole genome shotgun (WGS) entry which is preliminary data.</text>
</comment>
<protein>
    <submittedName>
        <fullName evidence="1">Uncharacterized protein</fullName>
    </submittedName>
</protein>
<keyword evidence="2" id="KW-1185">Reference proteome</keyword>
<evidence type="ECO:0000313" key="2">
    <source>
        <dbReference type="Proteomes" id="UP001050808"/>
    </source>
</evidence>
<dbReference type="Proteomes" id="UP001050808">
    <property type="component" value="Unassembled WGS sequence"/>
</dbReference>
<name>A0ABQ3QQ65_9ACTN</name>
<dbReference type="EMBL" id="BNDY01000012">
    <property type="protein sequence ID" value="GHI39407.1"/>
    <property type="molecule type" value="Genomic_DNA"/>
</dbReference>
<evidence type="ECO:0000313" key="1">
    <source>
        <dbReference type="EMBL" id="GHI39407.1"/>
    </source>
</evidence>
<organism evidence="1 2">
    <name type="scientific">Streptomyces violascens</name>
    <dbReference type="NCBI Taxonomy" id="67381"/>
    <lineage>
        <taxon>Bacteria</taxon>
        <taxon>Bacillati</taxon>
        <taxon>Actinomycetota</taxon>
        <taxon>Actinomycetes</taxon>
        <taxon>Kitasatosporales</taxon>
        <taxon>Streptomycetaceae</taxon>
        <taxon>Streptomyces</taxon>
    </lineage>
</organism>
<proteinExistence type="predicted"/>
<accession>A0ABQ3QQ65</accession>